<feature type="transmembrane region" description="Helical" evidence="1">
    <location>
        <begin position="98"/>
        <end position="119"/>
    </location>
</feature>
<evidence type="ECO:0000256" key="1">
    <source>
        <dbReference type="SAM" id="Phobius"/>
    </source>
</evidence>
<reference evidence="2 3" key="1">
    <citation type="submission" date="2020-05" db="EMBL/GenBank/DDBJ databases">
        <title>Flexivirga sp. ID2601S isolated from air conditioner.</title>
        <authorList>
            <person name="Kim D.H."/>
        </authorList>
    </citation>
    <scope>NUCLEOTIDE SEQUENCE [LARGE SCALE GENOMIC DNA]</scope>
    <source>
        <strain evidence="2 3">ID2601S</strain>
    </source>
</reference>
<dbReference type="Pfam" id="PF19853">
    <property type="entry name" value="DUF6328"/>
    <property type="match status" value="1"/>
</dbReference>
<proteinExistence type="predicted"/>
<evidence type="ECO:0000313" key="2">
    <source>
        <dbReference type="EMBL" id="NNG38074.1"/>
    </source>
</evidence>
<dbReference type="EMBL" id="JABENB010000001">
    <property type="protein sequence ID" value="NNG38074.1"/>
    <property type="molecule type" value="Genomic_DNA"/>
</dbReference>
<keyword evidence="3" id="KW-1185">Reference proteome</keyword>
<organism evidence="2 3">
    <name type="scientific">Flexivirga aerilata</name>
    <dbReference type="NCBI Taxonomy" id="1656889"/>
    <lineage>
        <taxon>Bacteria</taxon>
        <taxon>Bacillati</taxon>
        <taxon>Actinomycetota</taxon>
        <taxon>Actinomycetes</taxon>
        <taxon>Micrococcales</taxon>
        <taxon>Dermacoccaceae</taxon>
        <taxon>Flexivirga</taxon>
    </lineage>
</organism>
<accession>A0A849AAX7</accession>
<evidence type="ECO:0000313" key="3">
    <source>
        <dbReference type="Proteomes" id="UP000557772"/>
    </source>
</evidence>
<name>A0A849AAX7_9MICO</name>
<sequence>MPTPERHETPAQRSDRNWNELLQELRVTQTGIQVMSGFLLTVPFSARFDRLSDNQRALYLVSLCLSLLATLLLVAPVSSHRILFRKHEKAALVENAHTMARAGLVVFGAAMLAVAALVFSVVVSTAAAIVVAAAGLVAAVLAWVVLPLVSARRY</sequence>
<dbReference type="Proteomes" id="UP000557772">
    <property type="component" value="Unassembled WGS sequence"/>
</dbReference>
<dbReference type="RefSeq" id="WP_171151513.1">
    <property type="nucleotide sequence ID" value="NZ_JABENB010000001.1"/>
</dbReference>
<gene>
    <name evidence="2" type="ORF">HJ588_02135</name>
</gene>
<keyword evidence="1" id="KW-1133">Transmembrane helix</keyword>
<keyword evidence="1" id="KW-0812">Transmembrane</keyword>
<comment type="caution">
    <text evidence="2">The sequence shown here is derived from an EMBL/GenBank/DDBJ whole genome shotgun (WGS) entry which is preliminary data.</text>
</comment>
<protein>
    <submittedName>
        <fullName evidence="2">Sodium:proton antiporter</fullName>
    </submittedName>
</protein>
<keyword evidence="1" id="KW-0472">Membrane</keyword>
<dbReference type="AlphaFoldDB" id="A0A849AAX7"/>
<feature type="transmembrane region" description="Helical" evidence="1">
    <location>
        <begin position="125"/>
        <end position="149"/>
    </location>
</feature>
<dbReference type="InterPro" id="IPR046291">
    <property type="entry name" value="DUF6328"/>
</dbReference>
<feature type="transmembrane region" description="Helical" evidence="1">
    <location>
        <begin position="57"/>
        <end position="77"/>
    </location>
</feature>